<organism evidence="1 2">
    <name type="scientific">Clarias magur</name>
    <name type="common">Asian catfish</name>
    <name type="synonym">Macropteronotus magur</name>
    <dbReference type="NCBI Taxonomy" id="1594786"/>
    <lineage>
        <taxon>Eukaryota</taxon>
        <taxon>Metazoa</taxon>
        <taxon>Chordata</taxon>
        <taxon>Craniata</taxon>
        <taxon>Vertebrata</taxon>
        <taxon>Euteleostomi</taxon>
        <taxon>Actinopterygii</taxon>
        <taxon>Neopterygii</taxon>
        <taxon>Teleostei</taxon>
        <taxon>Ostariophysi</taxon>
        <taxon>Siluriformes</taxon>
        <taxon>Clariidae</taxon>
        <taxon>Clarias</taxon>
    </lineage>
</organism>
<gene>
    <name evidence="1" type="primary">rplC</name>
    <name evidence="1" type="ORF">DAT39_023379</name>
</gene>
<keyword evidence="1" id="KW-0689">Ribosomal protein</keyword>
<dbReference type="AlphaFoldDB" id="A0A8J4WY67"/>
<keyword evidence="1" id="KW-0687">Ribonucleoprotein</keyword>
<dbReference type="EMBL" id="QNUK01001645">
    <property type="protein sequence ID" value="KAF5880118.1"/>
    <property type="molecule type" value="Genomic_DNA"/>
</dbReference>
<comment type="caution">
    <text evidence="1">The sequence shown here is derived from an EMBL/GenBank/DDBJ whole genome shotgun (WGS) entry which is preliminary data.</text>
</comment>
<accession>A0A8J4WY67</accession>
<dbReference type="GO" id="GO:0005840">
    <property type="term" value="C:ribosome"/>
    <property type="evidence" value="ECO:0007669"/>
    <property type="project" value="UniProtKB-KW"/>
</dbReference>
<sequence length="58" mass="6215">MEGVRSQNFGGGSNIIIQSDQIRAGEPPTFHMSLFVLASVAQFLDNCLAFSQSLSPSL</sequence>
<name>A0A8J4WY67_CLAMG</name>
<keyword evidence="2" id="KW-1185">Reference proteome</keyword>
<reference evidence="1" key="1">
    <citation type="submission" date="2020-07" db="EMBL/GenBank/DDBJ databases">
        <title>Clarias magur genome sequencing, assembly and annotation.</title>
        <authorList>
            <person name="Kushwaha B."/>
            <person name="Kumar R."/>
            <person name="Das P."/>
            <person name="Joshi C.G."/>
            <person name="Kumar D."/>
            <person name="Nagpure N.S."/>
            <person name="Pandey M."/>
            <person name="Agarwal S."/>
            <person name="Srivastava S."/>
            <person name="Singh M."/>
            <person name="Sahoo L."/>
            <person name="Jayasankar P."/>
            <person name="Meher P.K."/>
            <person name="Koringa P.G."/>
            <person name="Iquebal M.A."/>
            <person name="Das S.P."/>
            <person name="Bit A."/>
            <person name="Patnaik S."/>
            <person name="Patel N."/>
            <person name="Shah T.M."/>
            <person name="Hinsu A."/>
            <person name="Jena J.K."/>
        </authorList>
    </citation>
    <scope>NUCLEOTIDE SEQUENCE</scope>
    <source>
        <strain evidence="1">CIFAMagur01</strain>
        <tissue evidence="1">Testis</tissue>
    </source>
</reference>
<proteinExistence type="predicted"/>
<evidence type="ECO:0000313" key="1">
    <source>
        <dbReference type="EMBL" id="KAF5880118.1"/>
    </source>
</evidence>
<protein>
    <submittedName>
        <fullName evidence="1">50S ribosomal protein L3</fullName>
    </submittedName>
</protein>
<dbReference type="Proteomes" id="UP000727407">
    <property type="component" value="Unassembled WGS sequence"/>
</dbReference>
<evidence type="ECO:0000313" key="2">
    <source>
        <dbReference type="Proteomes" id="UP000727407"/>
    </source>
</evidence>